<evidence type="ECO:0000313" key="1">
    <source>
        <dbReference type="EMBL" id="KAJ0177981.1"/>
    </source>
</evidence>
<dbReference type="Proteomes" id="UP000824533">
    <property type="component" value="Linkage Group LG11"/>
</dbReference>
<organism evidence="1 2">
    <name type="scientific">Dendrolimus kikuchii</name>
    <dbReference type="NCBI Taxonomy" id="765133"/>
    <lineage>
        <taxon>Eukaryota</taxon>
        <taxon>Metazoa</taxon>
        <taxon>Ecdysozoa</taxon>
        <taxon>Arthropoda</taxon>
        <taxon>Hexapoda</taxon>
        <taxon>Insecta</taxon>
        <taxon>Pterygota</taxon>
        <taxon>Neoptera</taxon>
        <taxon>Endopterygota</taxon>
        <taxon>Lepidoptera</taxon>
        <taxon>Glossata</taxon>
        <taxon>Ditrysia</taxon>
        <taxon>Bombycoidea</taxon>
        <taxon>Lasiocampidae</taxon>
        <taxon>Dendrolimus</taxon>
    </lineage>
</organism>
<keyword evidence="2" id="KW-1185">Reference proteome</keyword>
<proteinExistence type="predicted"/>
<protein>
    <submittedName>
        <fullName evidence="1">Uncharacterized protein</fullName>
    </submittedName>
</protein>
<dbReference type="EMBL" id="CM034397">
    <property type="protein sequence ID" value="KAJ0177981.1"/>
    <property type="molecule type" value="Genomic_DNA"/>
</dbReference>
<accession>A0ACC1D2C4</accession>
<comment type="caution">
    <text evidence="1">The sequence shown here is derived from an EMBL/GenBank/DDBJ whole genome shotgun (WGS) entry which is preliminary data.</text>
</comment>
<sequence>MICDIGVSLTVIMGLVASQEYLEERRNPHYHSYLKEIPKKFQIQGSGAPSQFLKHYKDIEALAKNENMTILYDINVEILKPFLKQSFKKALYKKGKSKKYNVPLKKNSMKLSPFEMLLRKMAEEAAHNAQRLDKYVQASTEKQKALAPKLVQMKYKPIISRVRTNYTKIVKPVRNKEIILTV</sequence>
<gene>
    <name evidence="1" type="ORF">K1T71_006854</name>
</gene>
<name>A0ACC1D2C4_9NEOP</name>
<evidence type="ECO:0000313" key="2">
    <source>
        <dbReference type="Proteomes" id="UP000824533"/>
    </source>
</evidence>
<reference evidence="1 2" key="1">
    <citation type="journal article" date="2021" name="Front. Genet.">
        <title>Chromosome-Level Genome Assembly Reveals Significant Gene Expansion in the Toll and IMD Signaling Pathways of Dendrolimus kikuchii.</title>
        <authorList>
            <person name="Zhou J."/>
            <person name="Wu P."/>
            <person name="Xiong Z."/>
            <person name="Liu N."/>
            <person name="Zhao N."/>
            <person name="Ji M."/>
            <person name="Qiu Y."/>
            <person name="Yang B."/>
        </authorList>
    </citation>
    <scope>NUCLEOTIDE SEQUENCE [LARGE SCALE GENOMIC DNA]</scope>
    <source>
        <strain evidence="1">Ann1</strain>
    </source>
</reference>